<feature type="transmembrane region" description="Helical" evidence="11">
    <location>
        <begin position="36"/>
        <end position="56"/>
    </location>
</feature>
<comment type="subcellular location">
    <subcellularLocation>
        <location evidence="2">Cell membrane</location>
        <topology evidence="2">Multi-pass membrane protein</topology>
    </subcellularLocation>
</comment>
<dbReference type="PRINTS" id="PR00344">
    <property type="entry name" value="BCTRLSENSOR"/>
</dbReference>
<feature type="transmembrane region" description="Helical" evidence="11">
    <location>
        <begin position="12"/>
        <end position="30"/>
    </location>
</feature>
<evidence type="ECO:0000313" key="14">
    <source>
        <dbReference type="Proteomes" id="UP000183995"/>
    </source>
</evidence>
<comment type="catalytic activity">
    <reaction evidence="1">
        <text>ATP + protein L-histidine = ADP + protein N-phospho-L-histidine.</text>
        <dbReference type="EC" id="2.7.13.3"/>
    </reaction>
</comment>
<dbReference type="InterPro" id="IPR036890">
    <property type="entry name" value="HATPase_C_sf"/>
</dbReference>
<evidence type="ECO:0000256" key="1">
    <source>
        <dbReference type="ARBA" id="ARBA00000085"/>
    </source>
</evidence>
<dbReference type="InterPro" id="IPR050351">
    <property type="entry name" value="BphY/WalK/GraS-like"/>
</dbReference>
<evidence type="ECO:0000256" key="9">
    <source>
        <dbReference type="ARBA" id="ARBA00023012"/>
    </source>
</evidence>
<dbReference type="PROSITE" id="PS50109">
    <property type="entry name" value="HIS_KIN"/>
    <property type="match status" value="1"/>
</dbReference>
<dbReference type="RefSeq" id="WP_073076781.1">
    <property type="nucleotide sequence ID" value="NZ_FQXV01000003.1"/>
</dbReference>
<dbReference type="Pfam" id="PF02518">
    <property type="entry name" value="HATPase_c"/>
    <property type="match status" value="1"/>
</dbReference>
<dbReference type="STRING" id="1123282.SAMN02745823_01235"/>
<evidence type="ECO:0000256" key="10">
    <source>
        <dbReference type="ARBA" id="ARBA00023136"/>
    </source>
</evidence>
<gene>
    <name evidence="13" type="ORF">SAMN02745823_01235</name>
</gene>
<keyword evidence="4" id="KW-1003">Cell membrane</keyword>
<evidence type="ECO:0000256" key="6">
    <source>
        <dbReference type="ARBA" id="ARBA00022692"/>
    </source>
</evidence>
<evidence type="ECO:0000256" key="7">
    <source>
        <dbReference type="ARBA" id="ARBA00022777"/>
    </source>
</evidence>
<evidence type="ECO:0000256" key="8">
    <source>
        <dbReference type="ARBA" id="ARBA00022989"/>
    </source>
</evidence>
<dbReference type="GO" id="GO:0016036">
    <property type="term" value="P:cellular response to phosphate starvation"/>
    <property type="evidence" value="ECO:0007669"/>
    <property type="project" value="TreeGrafter"/>
</dbReference>
<dbReference type="GO" id="GO:0005886">
    <property type="term" value="C:plasma membrane"/>
    <property type="evidence" value="ECO:0007669"/>
    <property type="project" value="UniProtKB-SubCell"/>
</dbReference>
<evidence type="ECO:0000256" key="5">
    <source>
        <dbReference type="ARBA" id="ARBA00022679"/>
    </source>
</evidence>
<dbReference type="EMBL" id="FQXV01000003">
    <property type="protein sequence ID" value="SHH86071.1"/>
    <property type="molecule type" value="Genomic_DNA"/>
</dbReference>
<accession>A0A1M5WEZ7</accession>
<evidence type="ECO:0000256" key="4">
    <source>
        <dbReference type="ARBA" id="ARBA00022475"/>
    </source>
</evidence>
<dbReference type="AlphaFoldDB" id="A0A1M5WEZ7"/>
<dbReference type="GO" id="GO:0000155">
    <property type="term" value="F:phosphorelay sensor kinase activity"/>
    <property type="evidence" value="ECO:0007669"/>
    <property type="project" value="TreeGrafter"/>
</dbReference>
<protein>
    <recommendedName>
        <fullName evidence="3">histidine kinase</fullName>
        <ecNumber evidence="3">2.7.13.3</ecNumber>
    </recommendedName>
</protein>
<keyword evidence="5" id="KW-0808">Transferase</keyword>
<proteinExistence type="predicted"/>
<evidence type="ECO:0000256" key="3">
    <source>
        <dbReference type="ARBA" id="ARBA00012438"/>
    </source>
</evidence>
<dbReference type="InterPro" id="IPR004358">
    <property type="entry name" value="Sig_transdc_His_kin-like_C"/>
</dbReference>
<dbReference type="SUPFAM" id="SSF55874">
    <property type="entry name" value="ATPase domain of HSP90 chaperone/DNA topoisomerase II/histidine kinase"/>
    <property type="match status" value="1"/>
</dbReference>
<keyword evidence="8 11" id="KW-1133">Transmembrane helix</keyword>
<keyword evidence="6 11" id="KW-0812">Transmembrane</keyword>
<dbReference type="PANTHER" id="PTHR45453">
    <property type="entry name" value="PHOSPHATE REGULON SENSOR PROTEIN PHOR"/>
    <property type="match status" value="1"/>
</dbReference>
<reference evidence="13 14" key="1">
    <citation type="submission" date="2016-11" db="EMBL/GenBank/DDBJ databases">
        <authorList>
            <person name="Jaros S."/>
            <person name="Januszkiewicz K."/>
            <person name="Wedrychowicz H."/>
        </authorList>
    </citation>
    <scope>NUCLEOTIDE SEQUENCE [LARGE SCALE GENOMIC DNA]</scope>
    <source>
        <strain evidence="13 14">DSM 10068</strain>
    </source>
</reference>
<dbReference type="EC" id="2.7.13.3" evidence="3"/>
<dbReference type="SMART" id="SM00387">
    <property type="entry name" value="HATPase_c"/>
    <property type="match status" value="1"/>
</dbReference>
<dbReference type="Gene3D" id="3.30.565.10">
    <property type="entry name" value="Histidine kinase-like ATPase, C-terminal domain"/>
    <property type="match status" value="1"/>
</dbReference>
<evidence type="ECO:0000256" key="11">
    <source>
        <dbReference type="SAM" id="Phobius"/>
    </source>
</evidence>
<evidence type="ECO:0000256" key="2">
    <source>
        <dbReference type="ARBA" id="ARBA00004651"/>
    </source>
</evidence>
<dbReference type="InterPro" id="IPR005467">
    <property type="entry name" value="His_kinase_dom"/>
</dbReference>
<evidence type="ECO:0000259" key="12">
    <source>
        <dbReference type="PROSITE" id="PS50109"/>
    </source>
</evidence>
<name>A0A1M5WEZ7_9FIRM</name>
<dbReference type="GO" id="GO:0004721">
    <property type="term" value="F:phosphoprotein phosphatase activity"/>
    <property type="evidence" value="ECO:0007669"/>
    <property type="project" value="TreeGrafter"/>
</dbReference>
<evidence type="ECO:0000313" key="13">
    <source>
        <dbReference type="EMBL" id="SHH86071.1"/>
    </source>
</evidence>
<dbReference type="Proteomes" id="UP000183995">
    <property type="component" value="Unassembled WGS sequence"/>
</dbReference>
<feature type="domain" description="Histidine kinase" evidence="12">
    <location>
        <begin position="122"/>
        <end position="322"/>
    </location>
</feature>
<keyword evidence="14" id="KW-1185">Reference proteome</keyword>
<organism evidence="13 14">
    <name type="scientific">Sporobacter termitidis DSM 10068</name>
    <dbReference type="NCBI Taxonomy" id="1123282"/>
    <lineage>
        <taxon>Bacteria</taxon>
        <taxon>Bacillati</taxon>
        <taxon>Bacillota</taxon>
        <taxon>Clostridia</taxon>
        <taxon>Eubacteriales</taxon>
        <taxon>Oscillospiraceae</taxon>
        <taxon>Sporobacter</taxon>
    </lineage>
</organism>
<sequence length="326" mass="37020">MLPGYLRRHIKIIVLLCFFVMIFALVFSLYDLPAEAVWYAAALCLFVGAVLFAVGYRRYVLQHRELREMLEKITVSIDYLPRPAGALEKDYQALIKTLFAEKNRIESAADGTMSELVEYFTMWVHQIKTPIAAMNLLLQTEETPRDAALSMELFKIEQYVSMVLQYLRVDSDTTDFVLKRYALDDIIRQALRKYARLFILKKIELDFTESGRTVLTDEKWLSFVVEQILSNSLKYTAAGKISVYADGAALVIEDTGIGIHAEDLPRVFERGFTGFNGRTEKKSTGIGLFLCKRIIDKLGHTISIASEAGRGTRVMIGLDSARPFIE</sequence>
<keyword evidence="10 11" id="KW-0472">Membrane</keyword>
<keyword evidence="9" id="KW-0902">Two-component regulatory system</keyword>
<keyword evidence="7" id="KW-0418">Kinase</keyword>
<dbReference type="PANTHER" id="PTHR45453:SF2">
    <property type="entry name" value="HISTIDINE KINASE"/>
    <property type="match status" value="1"/>
</dbReference>
<dbReference type="InterPro" id="IPR003594">
    <property type="entry name" value="HATPase_dom"/>
</dbReference>